<evidence type="ECO:0000256" key="7">
    <source>
        <dbReference type="ARBA" id="ARBA00022960"/>
    </source>
</evidence>
<keyword evidence="6 13" id="KW-0067">ATP-binding</keyword>
<dbReference type="GO" id="GO:0005524">
    <property type="term" value="F:ATP binding"/>
    <property type="evidence" value="ECO:0007669"/>
    <property type="project" value="UniProtKB-UniRule"/>
</dbReference>
<evidence type="ECO:0000259" key="14">
    <source>
        <dbReference type="PROSITE" id="PS50975"/>
    </source>
</evidence>
<dbReference type="PIRSF" id="PIRSF039102">
    <property type="entry name" value="Ddl/VanB"/>
    <property type="match status" value="1"/>
</dbReference>
<proteinExistence type="inferred from homology"/>
<feature type="domain" description="ATP-grasp" evidence="14">
    <location>
        <begin position="111"/>
        <end position="315"/>
    </location>
</feature>
<dbReference type="PROSITE" id="PS00844">
    <property type="entry name" value="DALA_DALA_LIGASE_2"/>
    <property type="match status" value="1"/>
</dbReference>
<feature type="binding site" evidence="12">
    <location>
        <position position="282"/>
    </location>
    <ligand>
        <name>Mg(2+)</name>
        <dbReference type="ChEBI" id="CHEBI:18420"/>
        <label>2</label>
    </ligand>
</feature>
<comment type="catalytic activity">
    <reaction evidence="10">
        <text>2 D-alanine + ATP = D-alanyl-D-alanine + ADP + phosphate + H(+)</text>
        <dbReference type="Rhea" id="RHEA:11224"/>
        <dbReference type="ChEBI" id="CHEBI:15378"/>
        <dbReference type="ChEBI" id="CHEBI:30616"/>
        <dbReference type="ChEBI" id="CHEBI:43474"/>
        <dbReference type="ChEBI" id="CHEBI:57416"/>
        <dbReference type="ChEBI" id="CHEBI:57822"/>
        <dbReference type="ChEBI" id="CHEBI:456216"/>
        <dbReference type="EC" id="6.3.2.4"/>
    </reaction>
</comment>
<evidence type="ECO:0000256" key="9">
    <source>
        <dbReference type="ARBA" id="ARBA00023316"/>
    </source>
</evidence>
<evidence type="ECO:0000256" key="8">
    <source>
        <dbReference type="ARBA" id="ARBA00022984"/>
    </source>
</evidence>
<dbReference type="PATRIC" id="fig|1618657.3.peg.187"/>
<dbReference type="Pfam" id="PF01820">
    <property type="entry name" value="Dala_Dala_lig_N"/>
    <property type="match status" value="2"/>
</dbReference>
<feature type="active site" evidence="11">
    <location>
        <position position="157"/>
    </location>
</feature>
<comment type="pathway">
    <text evidence="10">Cell wall biogenesis; peptidoglycan biosynthesis.</text>
</comment>
<evidence type="ECO:0000256" key="12">
    <source>
        <dbReference type="PIRSR" id="PIRSR039102-3"/>
    </source>
</evidence>
<comment type="caution">
    <text evidence="15">The sequence shown here is derived from an EMBL/GenBank/DDBJ whole genome shotgun (WGS) entry which is preliminary data.</text>
</comment>
<evidence type="ECO:0000256" key="1">
    <source>
        <dbReference type="ARBA" id="ARBA00004496"/>
    </source>
</evidence>
<accession>A0A0G1K561</accession>
<keyword evidence="5 13" id="KW-0547">Nucleotide-binding</keyword>
<dbReference type="PANTHER" id="PTHR23132">
    <property type="entry name" value="D-ALANINE--D-ALANINE LIGASE"/>
    <property type="match status" value="1"/>
</dbReference>
<dbReference type="UniPathway" id="UPA00219"/>
<dbReference type="GO" id="GO:0071555">
    <property type="term" value="P:cell wall organization"/>
    <property type="evidence" value="ECO:0007669"/>
    <property type="project" value="UniProtKB-KW"/>
</dbReference>
<dbReference type="InterPro" id="IPR011761">
    <property type="entry name" value="ATP-grasp"/>
</dbReference>
<keyword evidence="3 10" id="KW-0963">Cytoplasm</keyword>
<dbReference type="InterPro" id="IPR011127">
    <property type="entry name" value="Dala_Dala_lig_N"/>
</dbReference>
<protein>
    <recommendedName>
        <fullName evidence="10">D-alanine--D-alanine ligase</fullName>
        <ecNumber evidence="10">6.3.2.4</ecNumber>
    </recommendedName>
    <alternativeName>
        <fullName evidence="10">D-Ala-D-Ala ligase</fullName>
    </alternativeName>
    <alternativeName>
        <fullName evidence="10">D-alanylalanine synthetase</fullName>
    </alternativeName>
</protein>
<keyword evidence="8 10" id="KW-0573">Peptidoglycan synthesis</keyword>
<dbReference type="Gene3D" id="3.30.470.20">
    <property type="entry name" value="ATP-grasp fold, B domain"/>
    <property type="match status" value="1"/>
</dbReference>
<dbReference type="InterPro" id="IPR011095">
    <property type="entry name" value="Dala_Dala_lig_C"/>
</dbReference>
<feature type="active site" evidence="11">
    <location>
        <position position="16"/>
    </location>
</feature>
<evidence type="ECO:0000256" key="6">
    <source>
        <dbReference type="ARBA" id="ARBA00022840"/>
    </source>
</evidence>
<dbReference type="SUPFAM" id="SSF52440">
    <property type="entry name" value="PreATP-grasp domain"/>
    <property type="match status" value="1"/>
</dbReference>
<comment type="function">
    <text evidence="10">Cell wall formation.</text>
</comment>
<dbReference type="PROSITE" id="PS50975">
    <property type="entry name" value="ATP_GRASP"/>
    <property type="match status" value="1"/>
</dbReference>
<comment type="subcellular location">
    <subcellularLocation>
        <location evidence="1 10">Cytoplasm</location>
    </subcellularLocation>
</comment>
<evidence type="ECO:0000256" key="4">
    <source>
        <dbReference type="ARBA" id="ARBA00022598"/>
    </source>
</evidence>
<feature type="active site" evidence="11">
    <location>
        <position position="293"/>
    </location>
</feature>
<keyword evidence="7 10" id="KW-0133">Cell shape</keyword>
<dbReference type="PANTHER" id="PTHR23132:SF23">
    <property type="entry name" value="D-ALANINE--D-ALANINE LIGASE B"/>
    <property type="match status" value="1"/>
</dbReference>
<dbReference type="Proteomes" id="UP000034889">
    <property type="component" value="Unassembled WGS sequence"/>
</dbReference>
<dbReference type="AlphaFoldDB" id="A0A0G1K561"/>
<gene>
    <name evidence="10" type="primary">ddl</name>
    <name evidence="15" type="ORF">UW74_C0016G0004</name>
</gene>
<name>A0A0G1K561_9BACT</name>
<dbReference type="EC" id="6.3.2.4" evidence="10"/>
<dbReference type="Pfam" id="PF07478">
    <property type="entry name" value="Dala_Dala_lig_C"/>
    <property type="match status" value="1"/>
</dbReference>
<dbReference type="HAMAP" id="MF_00047">
    <property type="entry name" value="Dala_Dala_lig"/>
    <property type="match status" value="1"/>
</dbReference>
<dbReference type="Gene3D" id="3.30.1490.20">
    <property type="entry name" value="ATP-grasp fold, A domain"/>
    <property type="match status" value="1"/>
</dbReference>
<dbReference type="GO" id="GO:0009252">
    <property type="term" value="P:peptidoglycan biosynthetic process"/>
    <property type="evidence" value="ECO:0007669"/>
    <property type="project" value="UniProtKB-UniRule"/>
</dbReference>
<keyword evidence="12" id="KW-0479">Metal-binding</keyword>
<dbReference type="InterPro" id="IPR000291">
    <property type="entry name" value="D-Ala_lig_Van_CS"/>
</dbReference>
<organism evidence="15 16">
    <name type="scientific">Candidatus Giovannonibacteria bacterium GW2011_GWC2_44_8</name>
    <dbReference type="NCBI Taxonomy" id="1618657"/>
    <lineage>
        <taxon>Bacteria</taxon>
        <taxon>Candidatus Giovannoniibacteriota</taxon>
    </lineage>
</organism>
<evidence type="ECO:0000256" key="3">
    <source>
        <dbReference type="ARBA" id="ARBA00022490"/>
    </source>
</evidence>
<comment type="cofactor">
    <cofactor evidence="12">
        <name>Mg(2+)</name>
        <dbReference type="ChEBI" id="CHEBI:18420"/>
    </cofactor>
    <cofactor evidence="12">
        <name>Mn(2+)</name>
        <dbReference type="ChEBI" id="CHEBI:29035"/>
    </cofactor>
    <text evidence="12">Binds 2 magnesium or manganese ions per subunit.</text>
</comment>
<dbReference type="GO" id="GO:0005737">
    <property type="term" value="C:cytoplasm"/>
    <property type="evidence" value="ECO:0007669"/>
    <property type="project" value="UniProtKB-SubCell"/>
</dbReference>
<evidence type="ECO:0000256" key="13">
    <source>
        <dbReference type="PROSITE-ProRule" id="PRU00409"/>
    </source>
</evidence>
<keyword evidence="9 10" id="KW-0961">Cell wall biogenesis/degradation</keyword>
<dbReference type="EMBL" id="LCJM01000016">
    <property type="protein sequence ID" value="KKT78760.1"/>
    <property type="molecule type" value="Genomic_DNA"/>
</dbReference>
<keyword evidence="4 10" id="KW-0436">Ligase</keyword>
<evidence type="ECO:0000256" key="10">
    <source>
        <dbReference type="HAMAP-Rule" id="MF_00047"/>
    </source>
</evidence>
<dbReference type="Gene3D" id="3.40.50.20">
    <property type="match status" value="2"/>
</dbReference>
<feature type="binding site" evidence="12">
    <location>
        <position position="282"/>
    </location>
    <ligand>
        <name>Mg(2+)</name>
        <dbReference type="ChEBI" id="CHEBI:18420"/>
        <label>1</label>
    </ligand>
</feature>
<dbReference type="GO" id="GO:0008716">
    <property type="term" value="F:D-alanine-D-alanine ligase activity"/>
    <property type="evidence" value="ECO:0007669"/>
    <property type="project" value="UniProtKB-UniRule"/>
</dbReference>
<sequence length="320" mass="35169">MAKIRVAVLRGGPSAEYEISLMTGRNVLKFLPKDKYHAHDILISRDCAWHMDGFPSEPAKIFRKVDAVFNALHGEYGEDGQVQQILEGHKIPYTGSGILASAMAMKKSIAKDVYKKTGLKTPRGLVVKKSANLKDSARDINETLFPPWIIKPAGRGSSVGVAIAKDVPEIPSALEKAFLYDDEALAEEFIAGREATCGVLENFRGKEYYALPVIEIIPPDGNFFNYEVKYNGATKEICPAHLDDKISKEIQEMAVRAHSALGLRHYSRSDFIISPKGIYILETNTLPGLTSESLLPKASEAIGLSFPNLLDHLVSLALTK</sequence>
<feature type="binding site" evidence="12">
    <location>
        <position position="284"/>
    </location>
    <ligand>
        <name>Mg(2+)</name>
        <dbReference type="ChEBI" id="CHEBI:18420"/>
        <label>2</label>
    </ligand>
</feature>
<evidence type="ECO:0000256" key="5">
    <source>
        <dbReference type="ARBA" id="ARBA00022741"/>
    </source>
</evidence>
<evidence type="ECO:0000256" key="11">
    <source>
        <dbReference type="PIRSR" id="PIRSR039102-1"/>
    </source>
</evidence>
<dbReference type="GO" id="GO:0008360">
    <property type="term" value="P:regulation of cell shape"/>
    <property type="evidence" value="ECO:0007669"/>
    <property type="project" value="UniProtKB-KW"/>
</dbReference>
<dbReference type="InterPro" id="IPR016185">
    <property type="entry name" value="PreATP-grasp_dom_sf"/>
</dbReference>
<dbReference type="NCBIfam" id="TIGR01205">
    <property type="entry name" value="D_ala_D_alaTIGR"/>
    <property type="match status" value="1"/>
</dbReference>
<evidence type="ECO:0000313" key="16">
    <source>
        <dbReference type="Proteomes" id="UP000034889"/>
    </source>
</evidence>
<evidence type="ECO:0000256" key="2">
    <source>
        <dbReference type="ARBA" id="ARBA00010871"/>
    </source>
</evidence>
<dbReference type="InterPro" id="IPR013815">
    <property type="entry name" value="ATP_grasp_subdomain_1"/>
</dbReference>
<comment type="similarity">
    <text evidence="2 10">Belongs to the D-alanine--D-alanine ligase family.</text>
</comment>
<dbReference type="InterPro" id="IPR005905">
    <property type="entry name" value="D_ala_D_ala"/>
</dbReference>
<feature type="binding site" evidence="12">
    <location>
        <position position="270"/>
    </location>
    <ligand>
        <name>Mg(2+)</name>
        <dbReference type="ChEBI" id="CHEBI:18420"/>
        <label>1</label>
    </ligand>
</feature>
<dbReference type="GO" id="GO:0046872">
    <property type="term" value="F:metal ion binding"/>
    <property type="evidence" value="ECO:0007669"/>
    <property type="project" value="UniProtKB-KW"/>
</dbReference>
<reference evidence="15 16" key="1">
    <citation type="journal article" date="2015" name="Nature">
        <title>rRNA introns, odd ribosomes, and small enigmatic genomes across a large radiation of phyla.</title>
        <authorList>
            <person name="Brown C.T."/>
            <person name="Hug L.A."/>
            <person name="Thomas B.C."/>
            <person name="Sharon I."/>
            <person name="Castelle C.J."/>
            <person name="Singh A."/>
            <person name="Wilkins M.J."/>
            <person name="Williams K.H."/>
            <person name="Banfield J.F."/>
        </authorList>
    </citation>
    <scope>NUCLEOTIDE SEQUENCE [LARGE SCALE GENOMIC DNA]</scope>
</reference>
<evidence type="ECO:0000313" key="15">
    <source>
        <dbReference type="EMBL" id="KKT78760.1"/>
    </source>
</evidence>
<dbReference type="SUPFAM" id="SSF56059">
    <property type="entry name" value="Glutathione synthetase ATP-binding domain-like"/>
    <property type="match status" value="1"/>
</dbReference>
<keyword evidence="12" id="KW-0464">Manganese</keyword>
<keyword evidence="12" id="KW-0460">Magnesium</keyword>
<dbReference type="NCBIfam" id="NF002378">
    <property type="entry name" value="PRK01372.1"/>
    <property type="match status" value="1"/>
</dbReference>